<evidence type="ECO:0000313" key="2">
    <source>
        <dbReference type="EMBL" id="GMN41161.1"/>
    </source>
</evidence>
<proteinExistence type="predicted"/>
<feature type="chain" id="PRO_5041676024" evidence="1">
    <location>
        <begin position="32"/>
        <end position="114"/>
    </location>
</feature>
<sequence>MAKPHTNYTTIFSTFLLIVTLLLLHISSSSAARLLVADTDDVYLPLKSTLTDTEPSMNLALPRRVLPCNTNRRAGTGFRALRLCSKPPHLLLSMLPKGVVPPSAPSRRTNDINN</sequence>
<protein>
    <submittedName>
        <fullName evidence="2">Uncharacterized protein</fullName>
    </submittedName>
</protein>
<feature type="signal peptide" evidence="1">
    <location>
        <begin position="1"/>
        <end position="31"/>
    </location>
</feature>
<reference evidence="2" key="1">
    <citation type="submission" date="2023-07" db="EMBL/GenBank/DDBJ databases">
        <title>draft genome sequence of fig (Ficus carica).</title>
        <authorList>
            <person name="Takahashi T."/>
            <person name="Nishimura K."/>
        </authorList>
    </citation>
    <scope>NUCLEOTIDE SEQUENCE</scope>
</reference>
<dbReference type="Gramene" id="FCD_00009949-RA">
    <property type="protein sequence ID" value="FCD_00009949-RA:cds"/>
    <property type="gene ID" value="FCD_00009949"/>
</dbReference>
<keyword evidence="1" id="KW-0732">Signal</keyword>
<name>A0AA88AC55_FICCA</name>
<dbReference type="Proteomes" id="UP001187192">
    <property type="component" value="Unassembled WGS sequence"/>
</dbReference>
<evidence type="ECO:0000313" key="3">
    <source>
        <dbReference type="Proteomes" id="UP001187192"/>
    </source>
</evidence>
<evidence type="ECO:0000256" key="1">
    <source>
        <dbReference type="SAM" id="SignalP"/>
    </source>
</evidence>
<organism evidence="2 3">
    <name type="scientific">Ficus carica</name>
    <name type="common">Common fig</name>
    <dbReference type="NCBI Taxonomy" id="3494"/>
    <lineage>
        <taxon>Eukaryota</taxon>
        <taxon>Viridiplantae</taxon>
        <taxon>Streptophyta</taxon>
        <taxon>Embryophyta</taxon>
        <taxon>Tracheophyta</taxon>
        <taxon>Spermatophyta</taxon>
        <taxon>Magnoliopsida</taxon>
        <taxon>eudicotyledons</taxon>
        <taxon>Gunneridae</taxon>
        <taxon>Pentapetalae</taxon>
        <taxon>rosids</taxon>
        <taxon>fabids</taxon>
        <taxon>Rosales</taxon>
        <taxon>Moraceae</taxon>
        <taxon>Ficeae</taxon>
        <taxon>Ficus</taxon>
    </lineage>
</organism>
<accession>A0AA88AC55</accession>
<dbReference type="EMBL" id="BTGU01000012">
    <property type="protein sequence ID" value="GMN41161.1"/>
    <property type="molecule type" value="Genomic_DNA"/>
</dbReference>
<keyword evidence="3" id="KW-1185">Reference proteome</keyword>
<gene>
    <name evidence="2" type="ORF">TIFTF001_010387</name>
</gene>
<comment type="caution">
    <text evidence="2">The sequence shown here is derived from an EMBL/GenBank/DDBJ whole genome shotgun (WGS) entry which is preliminary data.</text>
</comment>
<dbReference type="AlphaFoldDB" id="A0AA88AC55"/>